<proteinExistence type="predicted"/>
<dbReference type="GeneID" id="87807157"/>
<dbReference type="AlphaFoldDB" id="A0AAF1BL52"/>
<dbReference type="EMBL" id="CP086716">
    <property type="protein sequence ID" value="WOO80399.1"/>
    <property type="molecule type" value="Genomic_DNA"/>
</dbReference>
<name>A0AAF1BL52_9TREE</name>
<dbReference type="Proteomes" id="UP000827549">
    <property type="component" value="Chromosome 3"/>
</dbReference>
<gene>
    <name evidence="1" type="ORF">LOC62_03G003916</name>
</gene>
<dbReference type="RefSeq" id="XP_062626431.1">
    <property type="nucleotide sequence ID" value="XM_062770447.1"/>
</dbReference>
<reference evidence="1" key="1">
    <citation type="submission" date="2023-10" db="EMBL/GenBank/DDBJ databases">
        <authorList>
            <person name="Noh H."/>
        </authorList>
    </citation>
    <scope>NUCLEOTIDE SEQUENCE</scope>
    <source>
        <strain evidence="1">DUCC4014</strain>
    </source>
</reference>
<evidence type="ECO:0000313" key="1">
    <source>
        <dbReference type="EMBL" id="WOO80399.1"/>
    </source>
</evidence>
<evidence type="ECO:0000313" key="2">
    <source>
        <dbReference type="Proteomes" id="UP000827549"/>
    </source>
</evidence>
<organism evidence="1 2">
    <name type="scientific">Vanrija pseudolonga</name>
    <dbReference type="NCBI Taxonomy" id="143232"/>
    <lineage>
        <taxon>Eukaryota</taxon>
        <taxon>Fungi</taxon>
        <taxon>Dikarya</taxon>
        <taxon>Basidiomycota</taxon>
        <taxon>Agaricomycotina</taxon>
        <taxon>Tremellomycetes</taxon>
        <taxon>Trichosporonales</taxon>
        <taxon>Trichosporonaceae</taxon>
        <taxon>Vanrija</taxon>
    </lineage>
</organism>
<accession>A0AAF1BL52</accession>
<evidence type="ECO:0008006" key="3">
    <source>
        <dbReference type="Google" id="ProtNLM"/>
    </source>
</evidence>
<protein>
    <recommendedName>
        <fullName evidence="3">F-box domain-containing protein</fullName>
    </recommendedName>
</protein>
<sequence>MSSYPPTTPVYPPYVWGGPPLPTLVKSTIDHTAFLHIIDSIVEHADRRSLLALRATSREFRARADKRLFSTALMRRVTCTHLEPVIQIYSGDGWRLPHMIAPYNVYTQYNPLSAWARKEDARVDGHVANTKVLEYDTTAMPTNAVAKFFPNLDIVRIQCHATANTAIDSRLLPPIYEFLAPTVVVMGQVCPPVERNPSGLFEVSSRVPPQVTTVVLHPTADTHGELLINSFDWNNVTKLVIVFTSLAELVCPLAAVADGSASNIANAVAMIESARAGGREIDVTVVDLEEALRRLLSLGFAVTYQRNLEYGVLMTKALTLDQLLDPTEWGWTARFLRAALCLLAGFIGREEIKLVSAEQYAASMSHEEAKGHLQWTWAPRFDCNCHSKGA</sequence>
<keyword evidence="2" id="KW-1185">Reference proteome</keyword>